<evidence type="ECO:0000256" key="1">
    <source>
        <dbReference type="SAM" id="MobiDB-lite"/>
    </source>
</evidence>
<evidence type="ECO:0000313" key="2">
    <source>
        <dbReference type="EMBL" id="CAB9531223.1"/>
    </source>
</evidence>
<proteinExistence type="predicted"/>
<organism evidence="2 3">
    <name type="scientific">Seminavis robusta</name>
    <dbReference type="NCBI Taxonomy" id="568900"/>
    <lineage>
        <taxon>Eukaryota</taxon>
        <taxon>Sar</taxon>
        <taxon>Stramenopiles</taxon>
        <taxon>Ochrophyta</taxon>
        <taxon>Bacillariophyta</taxon>
        <taxon>Bacillariophyceae</taxon>
        <taxon>Bacillariophycidae</taxon>
        <taxon>Naviculales</taxon>
        <taxon>Naviculaceae</taxon>
        <taxon>Seminavis</taxon>
    </lineage>
</organism>
<dbReference type="SUPFAM" id="SSF51316">
    <property type="entry name" value="Mss4-like"/>
    <property type="match status" value="1"/>
</dbReference>
<reference evidence="2" key="1">
    <citation type="submission" date="2020-06" db="EMBL/GenBank/DDBJ databases">
        <authorList>
            <consortium name="Plant Systems Biology data submission"/>
        </authorList>
    </citation>
    <scope>NUCLEOTIDE SEQUENCE</scope>
    <source>
        <strain evidence="2">D6</strain>
    </source>
</reference>
<dbReference type="Gene3D" id="2.170.150.20">
    <property type="entry name" value="Peptide methionine sulfoxide reductase"/>
    <property type="match status" value="1"/>
</dbReference>
<comment type="caution">
    <text evidence="2">The sequence shown here is derived from an EMBL/GenBank/DDBJ whole genome shotgun (WGS) entry which is preliminary data.</text>
</comment>
<dbReference type="AlphaFoldDB" id="A0A9N8I1B3"/>
<dbReference type="OrthoDB" id="44061at2759"/>
<sequence>MGCKHSAPVSGTNANSKEYGPIRDIIGGDAASKSYPLVGPGAIMKQKNHGTYIKPVQSDLRYGCDIKTADNICNHNRHRAEHFGYFTSGPRRKAFSNAVEDAKAKNKPITFYDSNTGLPLFTAPRGRSWESFLKESKNHGWPSFRDAEVNWENVRCLRKGEAVSVHGTHLGHNLPDSSGNRYCINLVSIAGNPEGIDDSKQISLYTDSTN</sequence>
<name>A0A9N8I1B3_9STRA</name>
<accession>A0A9N8I1B3</accession>
<dbReference type="InterPro" id="IPR011057">
    <property type="entry name" value="Mss4-like_sf"/>
</dbReference>
<feature type="region of interest" description="Disordered" evidence="1">
    <location>
        <begin position="1"/>
        <end position="22"/>
    </location>
</feature>
<dbReference type="Proteomes" id="UP001153069">
    <property type="component" value="Unassembled WGS sequence"/>
</dbReference>
<evidence type="ECO:0000313" key="3">
    <source>
        <dbReference type="Proteomes" id="UP001153069"/>
    </source>
</evidence>
<dbReference type="EMBL" id="CAICTM010003336">
    <property type="protein sequence ID" value="CAB9531223.1"/>
    <property type="molecule type" value="Genomic_DNA"/>
</dbReference>
<gene>
    <name evidence="2" type="ORF">SEMRO_3338_G346940.1</name>
</gene>
<protein>
    <submittedName>
        <fullName evidence="2">SelR domain</fullName>
    </submittedName>
</protein>
<keyword evidence="3" id="KW-1185">Reference proteome</keyword>